<sequence length="90" mass="10407">MSFINYKLIKPYSISYMQKDKSMVQIVKFVYVMIIVLSSFVVAINSDGYLECTTDYDCREEWLCPPDMEAKCFVSFALARFLSKGKCLCV</sequence>
<name>A0A396IVH3_MEDTR</name>
<proteinExistence type="predicted"/>
<keyword evidence="1" id="KW-1133">Transmembrane helix</keyword>
<dbReference type="Gramene" id="rna16269">
    <property type="protein sequence ID" value="RHN67995.1"/>
    <property type="gene ID" value="gene16269"/>
</dbReference>
<dbReference type="Pfam" id="PF07127">
    <property type="entry name" value="Nodulin_late"/>
    <property type="match status" value="1"/>
</dbReference>
<gene>
    <name evidence="3" type="ORF">MtrunA17_Chr3g0108911</name>
</gene>
<organism evidence="3">
    <name type="scientific">Medicago truncatula</name>
    <name type="common">Barrel medic</name>
    <name type="synonym">Medicago tribuloides</name>
    <dbReference type="NCBI Taxonomy" id="3880"/>
    <lineage>
        <taxon>Eukaryota</taxon>
        <taxon>Viridiplantae</taxon>
        <taxon>Streptophyta</taxon>
        <taxon>Embryophyta</taxon>
        <taxon>Tracheophyta</taxon>
        <taxon>Spermatophyta</taxon>
        <taxon>Magnoliopsida</taxon>
        <taxon>eudicotyledons</taxon>
        <taxon>Gunneridae</taxon>
        <taxon>Pentapetalae</taxon>
        <taxon>rosids</taxon>
        <taxon>fabids</taxon>
        <taxon>Fabales</taxon>
        <taxon>Fabaceae</taxon>
        <taxon>Papilionoideae</taxon>
        <taxon>50 kb inversion clade</taxon>
        <taxon>NPAAA clade</taxon>
        <taxon>Hologalegina</taxon>
        <taxon>IRL clade</taxon>
        <taxon>Trifolieae</taxon>
        <taxon>Medicago</taxon>
    </lineage>
</organism>
<feature type="transmembrane region" description="Helical" evidence="1">
    <location>
        <begin position="26"/>
        <end position="44"/>
    </location>
</feature>
<evidence type="ECO:0000259" key="2">
    <source>
        <dbReference type="Pfam" id="PF07127"/>
    </source>
</evidence>
<reference evidence="3" key="1">
    <citation type="journal article" date="2018" name="Nat. Plants">
        <title>Whole-genome landscape of Medicago truncatula symbiotic genes.</title>
        <authorList>
            <person name="Pecrix Y."/>
            <person name="Gamas P."/>
            <person name="Carrere S."/>
        </authorList>
    </citation>
    <scope>NUCLEOTIDE SEQUENCE</scope>
    <source>
        <tissue evidence="3">Leaves</tissue>
    </source>
</reference>
<dbReference type="AlphaFoldDB" id="A0A396IVH3"/>
<dbReference type="Proteomes" id="UP000265566">
    <property type="component" value="Chromosome 3"/>
</dbReference>
<dbReference type="InterPro" id="IPR009810">
    <property type="entry name" value="Nodulin_late_dom"/>
</dbReference>
<evidence type="ECO:0000313" key="3">
    <source>
        <dbReference type="EMBL" id="RHN67995.1"/>
    </source>
</evidence>
<accession>A0A396IVH3</accession>
<dbReference type="EMBL" id="PSQE01000003">
    <property type="protein sequence ID" value="RHN67995.1"/>
    <property type="molecule type" value="Genomic_DNA"/>
</dbReference>
<protein>
    <submittedName>
        <fullName evidence="3">Putative Late nodulin</fullName>
    </submittedName>
</protein>
<evidence type="ECO:0000256" key="1">
    <source>
        <dbReference type="SAM" id="Phobius"/>
    </source>
</evidence>
<keyword evidence="1" id="KW-0472">Membrane</keyword>
<keyword evidence="1" id="KW-0812">Transmembrane</keyword>
<feature type="domain" description="Late nodulin" evidence="2">
    <location>
        <begin position="23"/>
        <end position="73"/>
    </location>
</feature>
<comment type="caution">
    <text evidence="3">The sequence shown here is derived from an EMBL/GenBank/DDBJ whole genome shotgun (WGS) entry which is preliminary data.</text>
</comment>
<dbReference type="GO" id="GO:0046872">
    <property type="term" value="F:metal ion binding"/>
    <property type="evidence" value="ECO:0007669"/>
    <property type="project" value="InterPro"/>
</dbReference>